<evidence type="ECO:0000259" key="1">
    <source>
        <dbReference type="Pfam" id="PF22936"/>
    </source>
</evidence>
<comment type="caution">
    <text evidence="2">The sequence shown here is derived from an EMBL/GenBank/DDBJ whole genome shotgun (WGS) entry which is preliminary data.</text>
</comment>
<dbReference type="EMBL" id="JACGWN010000004">
    <property type="protein sequence ID" value="KAL0453680.1"/>
    <property type="molecule type" value="Genomic_DNA"/>
</dbReference>
<dbReference type="InterPro" id="IPR054722">
    <property type="entry name" value="PolX-like_BBD"/>
</dbReference>
<protein>
    <recommendedName>
        <fullName evidence="1">Retrovirus-related Pol polyprotein from transposon TNT 1-94-like beta-barrel domain-containing protein</fullName>
    </recommendedName>
</protein>
<dbReference type="AlphaFoldDB" id="A0AAW2XJ23"/>
<proteinExistence type="predicted"/>
<evidence type="ECO:0000313" key="2">
    <source>
        <dbReference type="EMBL" id="KAL0453680.1"/>
    </source>
</evidence>
<accession>A0AAW2XJ23</accession>
<reference evidence="2" key="1">
    <citation type="submission" date="2020-06" db="EMBL/GenBank/DDBJ databases">
        <authorList>
            <person name="Li T."/>
            <person name="Hu X."/>
            <person name="Zhang T."/>
            <person name="Song X."/>
            <person name="Zhang H."/>
            <person name="Dai N."/>
            <person name="Sheng W."/>
            <person name="Hou X."/>
            <person name="Wei L."/>
        </authorList>
    </citation>
    <scope>NUCLEOTIDE SEQUENCE</scope>
    <source>
        <strain evidence="2">KEN1</strain>
        <tissue evidence="2">Leaf</tissue>
    </source>
</reference>
<gene>
    <name evidence="2" type="ORF">Slati_1346100</name>
</gene>
<organism evidence="2">
    <name type="scientific">Sesamum latifolium</name>
    <dbReference type="NCBI Taxonomy" id="2727402"/>
    <lineage>
        <taxon>Eukaryota</taxon>
        <taxon>Viridiplantae</taxon>
        <taxon>Streptophyta</taxon>
        <taxon>Embryophyta</taxon>
        <taxon>Tracheophyta</taxon>
        <taxon>Spermatophyta</taxon>
        <taxon>Magnoliopsida</taxon>
        <taxon>eudicotyledons</taxon>
        <taxon>Gunneridae</taxon>
        <taxon>Pentapetalae</taxon>
        <taxon>asterids</taxon>
        <taxon>lamiids</taxon>
        <taxon>Lamiales</taxon>
        <taxon>Pedaliaceae</taxon>
        <taxon>Sesamum</taxon>
    </lineage>
</organism>
<sequence>MTGDIKFLTSVRKISPCPVGFLNGEHTTAMKEGTLYFGKNTYLNNVLFVPDMNYTLISVVQMVRELNCIITFSDKLCVIHDRTSRMLIGAGEQCDGVYLFRAAGMARANRTEKTDVSNL</sequence>
<feature type="domain" description="Retrovirus-related Pol polyprotein from transposon TNT 1-94-like beta-barrel" evidence="1">
    <location>
        <begin position="1"/>
        <end position="64"/>
    </location>
</feature>
<dbReference type="Pfam" id="PF22936">
    <property type="entry name" value="Pol_BBD"/>
    <property type="match status" value="1"/>
</dbReference>
<name>A0AAW2XJ23_9LAMI</name>
<reference evidence="2" key="2">
    <citation type="journal article" date="2024" name="Plant">
        <title>Genomic evolution and insights into agronomic trait innovations of Sesamum species.</title>
        <authorList>
            <person name="Miao H."/>
            <person name="Wang L."/>
            <person name="Qu L."/>
            <person name="Liu H."/>
            <person name="Sun Y."/>
            <person name="Le M."/>
            <person name="Wang Q."/>
            <person name="Wei S."/>
            <person name="Zheng Y."/>
            <person name="Lin W."/>
            <person name="Duan Y."/>
            <person name="Cao H."/>
            <person name="Xiong S."/>
            <person name="Wang X."/>
            <person name="Wei L."/>
            <person name="Li C."/>
            <person name="Ma Q."/>
            <person name="Ju M."/>
            <person name="Zhao R."/>
            <person name="Li G."/>
            <person name="Mu C."/>
            <person name="Tian Q."/>
            <person name="Mei H."/>
            <person name="Zhang T."/>
            <person name="Gao T."/>
            <person name="Zhang H."/>
        </authorList>
    </citation>
    <scope>NUCLEOTIDE SEQUENCE</scope>
    <source>
        <strain evidence="2">KEN1</strain>
    </source>
</reference>